<proteinExistence type="predicted"/>
<dbReference type="EMBL" id="LAZR01048215">
    <property type="protein sequence ID" value="KKK92427.1"/>
    <property type="molecule type" value="Genomic_DNA"/>
</dbReference>
<reference evidence="1" key="1">
    <citation type="journal article" date="2015" name="Nature">
        <title>Complex archaea that bridge the gap between prokaryotes and eukaryotes.</title>
        <authorList>
            <person name="Spang A."/>
            <person name="Saw J.H."/>
            <person name="Jorgensen S.L."/>
            <person name="Zaremba-Niedzwiedzka K."/>
            <person name="Martijn J."/>
            <person name="Lind A.E."/>
            <person name="van Eijk R."/>
            <person name="Schleper C."/>
            <person name="Guy L."/>
            <person name="Ettema T.J."/>
        </authorList>
    </citation>
    <scope>NUCLEOTIDE SEQUENCE</scope>
</reference>
<sequence>MDLVEVTVLINHPEVMKDEAILNMYLRKRKELVEAINQDLAKMGLGPFTTKELLRMSPNPALADTID</sequence>
<gene>
    <name evidence="1" type="ORF">LCGC14_2703050</name>
</gene>
<organism evidence="1">
    <name type="scientific">marine sediment metagenome</name>
    <dbReference type="NCBI Taxonomy" id="412755"/>
    <lineage>
        <taxon>unclassified sequences</taxon>
        <taxon>metagenomes</taxon>
        <taxon>ecological metagenomes</taxon>
    </lineage>
</organism>
<name>A0A0F8ZF44_9ZZZZ</name>
<evidence type="ECO:0000313" key="1">
    <source>
        <dbReference type="EMBL" id="KKK92427.1"/>
    </source>
</evidence>
<accession>A0A0F8ZF44</accession>
<dbReference type="AlphaFoldDB" id="A0A0F8ZF44"/>
<protein>
    <submittedName>
        <fullName evidence="1">Uncharacterized protein</fullName>
    </submittedName>
</protein>
<comment type="caution">
    <text evidence="1">The sequence shown here is derived from an EMBL/GenBank/DDBJ whole genome shotgun (WGS) entry which is preliminary data.</text>
</comment>